<dbReference type="GeneID" id="49382297"/>
<dbReference type="KEGG" id="slx:SLAV_05885"/>
<dbReference type="OrthoDB" id="4704389at2"/>
<sequence length="357" mass="40924">MAEEQFPDFHVSTPSVYLDQWVWIRLARAANGSPREESDLDVLAAVRRASAAGIVFPLSLTHYFETSKITDPRQRFDLARVMASVSRYRTLRSRQVLIRHQVLHAMHECFGRPTFRPRRPQVLGTGVMWAATGEHGAFALYGRVGNVDVDTVPELRSWLGHVNQYAEFQMLAGPRDEEIADLRSRYGYQPEAALQATHSRLEWEELYSQILADEPISRQELRVRIQAREMAHEHFNLLIELLTEYRLDLHRAIGLDPAKPRSGRQRMVRFADRIPSVRIAVDLKTELFRNPTRAWKMSALHDIDALSEALPYCHVVVPDADMADLLSRSKAGQRSGTRIVKRLQALPAELTALRERF</sequence>
<dbReference type="AlphaFoldDB" id="A0A2K8P8L4"/>
<dbReference type="EMBL" id="CP024985">
    <property type="protein sequence ID" value="ATZ23082.1"/>
    <property type="molecule type" value="Genomic_DNA"/>
</dbReference>
<evidence type="ECO:0000313" key="1">
    <source>
        <dbReference type="EMBL" id="ATZ23082.1"/>
    </source>
</evidence>
<proteinExistence type="predicted"/>
<dbReference type="Proteomes" id="UP000231791">
    <property type="component" value="Chromosome"/>
</dbReference>
<reference evidence="1 2" key="1">
    <citation type="submission" date="2017-11" db="EMBL/GenBank/DDBJ databases">
        <title>Complete genome sequence of Streptomyces lavendulae subsp. lavendulae CCM 3239 (formerly 'Streptomyces aureofaciens CCM 3239'), the producer of the angucycline-type antibiotic auricin.</title>
        <authorList>
            <person name="Busche T."/>
            <person name="Novakova R."/>
            <person name="Al'Dilaimi A."/>
            <person name="Homerova D."/>
            <person name="Feckova L."/>
            <person name="Rezuchova B."/>
            <person name="Mingyar E."/>
            <person name="Csolleiova D."/>
            <person name="Bekeova C."/>
            <person name="Winkler A."/>
            <person name="Sevcikova B."/>
            <person name="Kalinowski J."/>
            <person name="Kormanec J."/>
            <person name="Ruckert C."/>
        </authorList>
    </citation>
    <scope>NUCLEOTIDE SEQUENCE [LARGE SCALE GENOMIC DNA]</scope>
    <source>
        <strain evidence="1 2">CCM 3239</strain>
    </source>
</reference>
<evidence type="ECO:0000313" key="2">
    <source>
        <dbReference type="Proteomes" id="UP000231791"/>
    </source>
</evidence>
<name>A0A2K8P8L4_STRLA</name>
<gene>
    <name evidence="1" type="ORF">SLAV_05885</name>
</gene>
<dbReference type="RefSeq" id="WP_030229900.1">
    <property type="nucleotide sequence ID" value="NZ_CP024985.1"/>
</dbReference>
<organism evidence="1 2">
    <name type="scientific">Streptomyces lavendulae subsp. lavendulae</name>
    <dbReference type="NCBI Taxonomy" id="58340"/>
    <lineage>
        <taxon>Bacteria</taxon>
        <taxon>Bacillati</taxon>
        <taxon>Actinomycetota</taxon>
        <taxon>Actinomycetes</taxon>
        <taxon>Kitasatosporales</taxon>
        <taxon>Streptomycetaceae</taxon>
        <taxon>Streptomyces</taxon>
    </lineage>
</organism>
<protein>
    <submittedName>
        <fullName evidence="1">Uncharacterized protein</fullName>
    </submittedName>
</protein>
<accession>A0A2K8P8L4</accession>
<keyword evidence="2" id="KW-1185">Reference proteome</keyword>